<comment type="caution">
    <text evidence="6">The sequence shown here is derived from an EMBL/GenBank/DDBJ whole genome shotgun (WGS) entry which is preliminary data.</text>
</comment>
<evidence type="ECO:0000256" key="2">
    <source>
        <dbReference type="ARBA" id="ARBA00023125"/>
    </source>
</evidence>
<feature type="DNA-binding region" description="H-T-H motif" evidence="4">
    <location>
        <begin position="33"/>
        <end position="52"/>
    </location>
</feature>
<keyword evidence="3" id="KW-0804">Transcription</keyword>
<evidence type="ECO:0000256" key="1">
    <source>
        <dbReference type="ARBA" id="ARBA00023015"/>
    </source>
</evidence>
<name>A0ABU0WZJ3_9PSEU</name>
<accession>A0ABU0WZJ3</accession>
<dbReference type="PRINTS" id="PR00455">
    <property type="entry name" value="HTHTETR"/>
</dbReference>
<keyword evidence="1" id="KW-0805">Transcription regulation</keyword>
<dbReference type="SUPFAM" id="SSF46689">
    <property type="entry name" value="Homeodomain-like"/>
    <property type="match status" value="1"/>
</dbReference>
<keyword evidence="2 4" id="KW-0238">DNA-binding</keyword>
<dbReference type="InterPro" id="IPR050109">
    <property type="entry name" value="HTH-type_TetR-like_transc_reg"/>
</dbReference>
<evidence type="ECO:0000256" key="3">
    <source>
        <dbReference type="ARBA" id="ARBA00023163"/>
    </source>
</evidence>
<evidence type="ECO:0000256" key="4">
    <source>
        <dbReference type="PROSITE-ProRule" id="PRU00335"/>
    </source>
</evidence>
<organism evidence="6 7">
    <name type="scientific">Saccharothrix yanglingensis</name>
    <dbReference type="NCBI Taxonomy" id="659496"/>
    <lineage>
        <taxon>Bacteria</taxon>
        <taxon>Bacillati</taxon>
        <taxon>Actinomycetota</taxon>
        <taxon>Actinomycetes</taxon>
        <taxon>Pseudonocardiales</taxon>
        <taxon>Pseudonocardiaceae</taxon>
        <taxon>Saccharothrix</taxon>
    </lineage>
</organism>
<dbReference type="PANTHER" id="PTHR30055:SF234">
    <property type="entry name" value="HTH-TYPE TRANSCRIPTIONAL REGULATOR BETI"/>
    <property type="match status" value="1"/>
</dbReference>
<dbReference type="InterPro" id="IPR001647">
    <property type="entry name" value="HTH_TetR"/>
</dbReference>
<keyword evidence="7" id="KW-1185">Reference proteome</keyword>
<dbReference type="Gene3D" id="1.10.357.10">
    <property type="entry name" value="Tetracycline Repressor, domain 2"/>
    <property type="match status" value="1"/>
</dbReference>
<dbReference type="Pfam" id="PF00440">
    <property type="entry name" value="TetR_N"/>
    <property type="match status" value="1"/>
</dbReference>
<sequence>MRLSRAETQERNRARVLAAAREEFAERGFRDAKIDTIAQRADLTRGAVYSNFPGKRALYFAVLADLAARAAAPPSARAGEDLRGSLGSLARAWVTSLAHDPLHRDFLPEVTADEVTRRPFAQLLALDALLLALAMEALDPVTRTPGAPHHRLSRDAQAVLTTLHGASQLAGAAPGFGEPFDVVSACEQLAGLDLTDWWVPPAGPPVTTFDAPWDPPVGVDLVRDAPVTPGPDGVVVVLGLNRLAAAEDAARGGGPVTVAVVTGEPGELAPLARFTVTQLTSCLRQAFPAAAWPRVAVVCDETSALARAAGVPAVSDETEVAVRVEAGRVVARAEGAGAGHAVRAALTPGVRART</sequence>
<dbReference type="RefSeq" id="WP_306746483.1">
    <property type="nucleotide sequence ID" value="NZ_NSDM01000006.1"/>
</dbReference>
<proteinExistence type="predicted"/>
<dbReference type="Proteomes" id="UP001225605">
    <property type="component" value="Unassembled WGS sequence"/>
</dbReference>
<dbReference type="InterPro" id="IPR009057">
    <property type="entry name" value="Homeodomain-like_sf"/>
</dbReference>
<dbReference type="PROSITE" id="PS50977">
    <property type="entry name" value="HTH_TETR_2"/>
    <property type="match status" value="1"/>
</dbReference>
<feature type="domain" description="HTH tetR-type" evidence="5">
    <location>
        <begin position="10"/>
        <end position="70"/>
    </location>
</feature>
<evidence type="ECO:0000259" key="5">
    <source>
        <dbReference type="PROSITE" id="PS50977"/>
    </source>
</evidence>
<protein>
    <submittedName>
        <fullName evidence="6">TetR family transcriptional regulator</fullName>
    </submittedName>
</protein>
<dbReference type="EMBL" id="NSDM01000006">
    <property type="protein sequence ID" value="MDQ2585294.1"/>
    <property type="molecule type" value="Genomic_DNA"/>
</dbReference>
<gene>
    <name evidence="6" type="ORF">CKY47_15170</name>
</gene>
<reference evidence="6 7" key="1">
    <citation type="submission" date="2017-06" db="EMBL/GenBank/DDBJ databases">
        <title>Cultured bacterium strain Saccharothrix yanglingensis Hhs.015.</title>
        <authorList>
            <person name="Xia Y."/>
        </authorList>
    </citation>
    <scope>NUCLEOTIDE SEQUENCE [LARGE SCALE GENOMIC DNA]</scope>
    <source>
        <strain evidence="6 7">Hhs.015</strain>
    </source>
</reference>
<dbReference type="PANTHER" id="PTHR30055">
    <property type="entry name" value="HTH-TYPE TRANSCRIPTIONAL REGULATOR RUTR"/>
    <property type="match status" value="1"/>
</dbReference>
<evidence type="ECO:0000313" key="6">
    <source>
        <dbReference type="EMBL" id="MDQ2585294.1"/>
    </source>
</evidence>
<evidence type="ECO:0000313" key="7">
    <source>
        <dbReference type="Proteomes" id="UP001225605"/>
    </source>
</evidence>